<dbReference type="GO" id="GO:0030036">
    <property type="term" value="P:actin cytoskeleton organization"/>
    <property type="evidence" value="ECO:0007669"/>
    <property type="project" value="InterPro"/>
</dbReference>
<dbReference type="Gene3D" id="1.10.418.10">
    <property type="entry name" value="Calponin-like domain"/>
    <property type="match status" value="1"/>
</dbReference>
<evidence type="ECO:0000256" key="8">
    <source>
        <dbReference type="ARBA" id="ARBA00023212"/>
    </source>
</evidence>
<evidence type="ECO:0000256" key="3">
    <source>
        <dbReference type="ARBA" id="ARBA00005666"/>
    </source>
</evidence>
<evidence type="ECO:0000256" key="6">
    <source>
        <dbReference type="ARBA" id="ARBA00022889"/>
    </source>
</evidence>
<evidence type="ECO:0000256" key="1">
    <source>
        <dbReference type="ARBA" id="ARBA00004245"/>
    </source>
</evidence>
<dbReference type="Pfam" id="PF00307">
    <property type="entry name" value="CH"/>
    <property type="match status" value="1"/>
</dbReference>
<dbReference type="GO" id="GO:0034446">
    <property type="term" value="P:substrate adhesion-dependent cell spreading"/>
    <property type="evidence" value="ECO:0007669"/>
    <property type="project" value="TreeGrafter"/>
</dbReference>
<evidence type="ECO:0000256" key="7">
    <source>
        <dbReference type="ARBA" id="ARBA00023203"/>
    </source>
</evidence>
<evidence type="ECO:0000313" key="10">
    <source>
        <dbReference type="EMBL" id="TKC33896.1"/>
    </source>
</evidence>
<dbReference type="InterPro" id="IPR036872">
    <property type="entry name" value="CH_dom_sf"/>
</dbReference>
<keyword evidence="7" id="KW-0009">Actin-binding</keyword>
<dbReference type="GO" id="GO:0005925">
    <property type="term" value="C:focal adhesion"/>
    <property type="evidence" value="ECO:0007669"/>
    <property type="project" value="UniProtKB-SubCell"/>
</dbReference>
<dbReference type="GO" id="GO:0071963">
    <property type="term" value="P:establishment or maintenance of cell polarity regulating cell shape"/>
    <property type="evidence" value="ECO:0007669"/>
    <property type="project" value="TreeGrafter"/>
</dbReference>
<dbReference type="GO" id="GO:0030027">
    <property type="term" value="C:lamellipodium"/>
    <property type="evidence" value="ECO:0007669"/>
    <property type="project" value="TreeGrafter"/>
</dbReference>
<organism evidence="10 11">
    <name type="scientific">Monodon monoceros</name>
    <name type="common">Narwhal</name>
    <name type="synonym">Ceratodon monodon</name>
    <dbReference type="NCBI Taxonomy" id="40151"/>
    <lineage>
        <taxon>Eukaryota</taxon>
        <taxon>Metazoa</taxon>
        <taxon>Chordata</taxon>
        <taxon>Craniata</taxon>
        <taxon>Vertebrata</taxon>
        <taxon>Euteleostomi</taxon>
        <taxon>Mammalia</taxon>
        <taxon>Eutheria</taxon>
        <taxon>Laurasiatheria</taxon>
        <taxon>Artiodactyla</taxon>
        <taxon>Whippomorpha</taxon>
        <taxon>Cetacea</taxon>
        <taxon>Odontoceti</taxon>
        <taxon>Monodontidae</taxon>
        <taxon>Monodon</taxon>
    </lineage>
</organism>
<dbReference type="GO" id="GO:0003779">
    <property type="term" value="F:actin binding"/>
    <property type="evidence" value="ECO:0007669"/>
    <property type="project" value="UniProtKB-KW"/>
</dbReference>
<keyword evidence="5" id="KW-0677">Repeat</keyword>
<protein>
    <recommendedName>
        <fullName evidence="9">Calponin-homology (CH) domain-containing protein</fullName>
    </recommendedName>
</protein>
<evidence type="ECO:0000313" key="11">
    <source>
        <dbReference type="Proteomes" id="UP000308365"/>
    </source>
</evidence>
<dbReference type="GO" id="GO:0015629">
    <property type="term" value="C:actin cytoskeleton"/>
    <property type="evidence" value="ECO:0007669"/>
    <property type="project" value="TreeGrafter"/>
</dbReference>
<dbReference type="GO" id="GO:0005737">
    <property type="term" value="C:cytoplasm"/>
    <property type="evidence" value="ECO:0007669"/>
    <property type="project" value="TreeGrafter"/>
</dbReference>
<dbReference type="SUPFAM" id="SSF47576">
    <property type="entry name" value="Calponin-homology domain, CH-domain"/>
    <property type="match status" value="1"/>
</dbReference>
<evidence type="ECO:0000256" key="2">
    <source>
        <dbReference type="ARBA" id="ARBA00004246"/>
    </source>
</evidence>
<dbReference type="InterPro" id="IPR001715">
    <property type="entry name" value="CH_dom"/>
</dbReference>
<evidence type="ECO:0000259" key="9">
    <source>
        <dbReference type="PROSITE" id="PS50021"/>
    </source>
</evidence>
<name>A0A4U1EEF9_MONMO</name>
<dbReference type="PROSITE" id="PS50021">
    <property type="entry name" value="CH"/>
    <property type="match status" value="1"/>
</dbReference>
<comment type="caution">
    <text evidence="10">The sequence shown here is derived from an EMBL/GenBank/DDBJ whole genome shotgun (WGS) entry which is preliminary data.</text>
</comment>
<dbReference type="PANTHER" id="PTHR12114:SF7">
    <property type="entry name" value="BETA-PARVIN"/>
    <property type="match status" value="1"/>
</dbReference>
<keyword evidence="8" id="KW-0206">Cytoskeleton</keyword>
<gene>
    <name evidence="10" type="ORF">EI555_014129</name>
</gene>
<sequence length="136" mass="15703">MKKDKSFLGKLGGTLVRKKKAKDDPRFKELVKVLIDWINDVLVEERIIVKQVEEDLYDGQVLQKVLEKLADHKLNVAEVTQSEIGLKQKLQMVLEVVQELLWPHGQVLQWTVDTIHGKNLLAILHFLMALAMHFRA</sequence>
<keyword evidence="6" id="KW-0130">Cell adhesion</keyword>
<dbReference type="PANTHER" id="PTHR12114">
    <property type="entry name" value="PARVIN"/>
    <property type="match status" value="1"/>
</dbReference>
<evidence type="ECO:0000256" key="5">
    <source>
        <dbReference type="ARBA" id="ARBA00022737"/>
    </source>
</evidence>
<keyword evidence="4" id="KW-0963">Cytoplasm</keyword>
<comment type="subcellular location">
    <subcellularLocation>
        <location evidence="2">Cell junction</location>
        <location evidence="2">Focal adhesion</location>
    </subcellularLocation>
    <subcellularLocation>
        <location evidence="1">Cytoplasm</location>
        <location evidence="1">Cytoskeleton</location>
    </subcellularLocation>
</comment>
<proteinExistence type="inferred from homology"/>
<comment type="similarity">
    <text evidence="3">Belongs to the parvin family.</text>
</comment>
<feature type="domain" description="Calponin-homology (CH)" evidence="9">
    <location>
        <begin position="28"/>
        <end position="135"/>
    </location>
</feature>
<evidence type="ECO:0000256" key="4">
    <source>
        <dbReference type="ARBA" id="ARBA00022490"/>
    </source>
</evidence>
<dbReference type="GO" id="GO:0030032">
    <property type="term" value="P:lamellipodium assembly"/>
    <property type="evidence" value="ECO:0007669"/>
    <property type="project" value="TreeGrafter"/>
</dbReference>
<dbReference type="AlphaFoldDB" id="A0A4U1EEF9"/>
<dbReference type="Proteomes" id="UP000308365">
    <property type="component" value="Unassembled WGS sequence"/>
</dbReference>
<accession>A0A4U1EEF9</accession>
<reference evidence="11" key="1">
    <citation type="journal article" date="2019" name="IScience">
        <title>Narwhal Genome Reveals Long-Term Low Genetic Diversity despite Current Large Abundance Size.</title>
        <authorList>
            <person name="Westbury M.V."/>
            <person name="Petersen B."/>
            <person name="Garde E."/>
            <person name="Heide-Jorgensen M.P."/>
            <person name="Lorenzen E.D."/>
        </authorList>
    </citation>
    <scope>NUCLEOTIDE SEQUENCE [LARGE SCALE GENOMIC DNA]</scope>
</reference>
<dbReference type="InterPro" id="IPR028433">
    <property type="entry name" value="Parvin"/>
</dbReference>
<dbReference type="EMBL" id="RWIC01002236">
    <property type="protein sequence ID" value="TKC33896.1"/>
    <property type="molecule type" value="Genomic_DNA"/>
</dbReference>
<dbReference type="FunFam" id="1.10.418.10:FF:000011">
    <property type="entry name" value="Parvin, beta"/>
    <property type="match status" value="1"/>
</dbReference>